<dbReference type="AlphaFoldDB" id="A0A3M6T4J3"/>
<dbReference type="SMART" id="SM00308">
    <property type="entry name" value="LH2"/>
    <property type="match status" value="2"/>
</dbReference>
<comment type="caution">
    <text evidence="7">Lacks conserved residue(s) required for the propagation of feature annotation.</text>
</comment>
<feature type="transmembrane region" description="Helical" evidence="8">
    <location>
        <begin position="316"/>
        <end position="336"/>
    </location>
</feature>
<dbReference type="InterPro" id="IPR057244">
    <property type="entry name" value="GAIN_B"/>
</dbReference>
<dbReference type="OrthoDB" id="5988359at2759"/>
<dbReference type="InterPro" id="IPR001024">
    <property type="entry name" value="PLAT/LH2_dom"/>
</dbReference>
<dbReference type="GO" id="GO:0050982">
    <property type="term" value="P:detection of mechanical stimulus"/>
    <property type="evidence" value="ECO:0007669"/>
    <property type="project" value="TreeGrafter"/>
</dbReference>
<feature type="transmembrane region" description="Helical" evidence="8">
    <location>
        <begin position="20"/>
        <end position="42"/>
    </location>
</feature>
<dbReference type="PROSITE" id="PS50095">
    <property type="entry name" value="PLAT"/>
    <property type="match status" value="2"/>
</dbReference>
<accession>A0A3M6T4J3</accession>
<comment type="similarity">
    <text evidence="2">Belongs to the polycystin family.</text>
</comment>
<evidence type="ECO:0000256" key="2">
    <source>
        <dbReference type="ARBA" id="ARBA00007200"/>
    </source>
</evidence>
<feature type="non-terminal residue" evidence="11">
    <location>
        <position position="1"/>
    </location>
</feature>
<evidence type="ECO:0000259" key="10">
    <source>
        <dbReference type="PROSITE" id="PS50221"/>
    </source>
</evidence>
<evidence type="ECO:0000313" key="11">
    <source>
        <dbReference type="EMBL" id="RMX35472.1"/>
    </source>
</evidence>
<dbReference type="InterPro" id="IPR046338">
    <property type="entry name" value="GAIN_dom_sf"/>
</dbReference>
<comment type="caution">
    <text evidence="11">The sequence shown here is derived from an EMBL/GenBank/DDBJ whole genome shotgun (WGS) entry which is preliminary data.</text>
</comment>
<keyword evidence="5 8" id="KW-0472">Membrane</keyword>
<evidence type="ECO:0000256" key="7">
    <source>
        <dbReference type="PROSITE-ProRule" id="PRU00152"/>
    </source>
</evidence>
<feature type="domain" description="PLAT" evidence="9">
    <location>
        <begin position="361"/>
        <end position="480"/>
    </location>
</feature>
<proteinExistence type="inferred from homology"/>
<keyword evidence="12" id="KW-1185">Reference proteome</keyword>
<evidence type="ECO:0000313" key="12">
    <source>
        <dbReference type="Proteomes" id="UP000275408"/>
    </source>
</evidence>
<protein>
    <recommendedName>
        <fullName evidence="13">PLAT domain-containing protein</fullName>
    </recommendedName>
</protein>
<comment type="subcellular location">
    <subcellularLocation>
        <location evidence="1">Membrane</location>
    </subcellularLocation>
</comment>
<evidence type="ECO:0000259" key="9">
    <source>
        <dbReference type="PROSITE" id="PS50095"/>
    </source>
</evidence>
<dbReference type="Pfam" id="PF01825">
    <property type="entry name" value="GPS"/>
    <property type="match status" value="1"/>
</dbReference>
<evidence type="ECO:0000256" key="5">
    <source>
        <dbReference type="ARBA" id="ARBA00023136"/>
    </source>
</evidence>
<dbReference type="Pfam" id="PF01477">
    <property type="entry name" value="PLAT"/>
    <property type="match status" value="2"/>
</dbReference>
<evidence type="ECO:0000256" key="6">
    <source>
        <dbReference type="ARBA" id="ARBA00023157"/>
    </source>
</evidence>
<organism evidence="11 12">
    <name type="scientific">Pocillopora damicornis</name>
    <name type="common">Cauliflower coral</name>
    <name type="synonym">Millepora damicornis</name>
    <dbReference type="NCBI Taxonomy" id="46731"/>
    <lineage>
        <taxon>Eukaryota</taxon>
        <taxon>Metazoa</taxon>
        <taxon>Cnidaria</taxon>
        <taxon>Anthozoa</taxon>
        <taxon>Hexacorallia</taxon>
        <taxon>Scleractinia</taxon>
        <taxon>Astrocoeniina</taxon>
        <taxon>Pocilloporidae</taxon>
        <taxon>Pocillopora</taxon>
    </lineage>
</organism>
<dbReference type="PANTHER" id="PTHR10877">
    <property type="entry name" value="POLYCYSTIN FAMILY MEMBER"/>
    <property type="match status" value="1"/>
</dbReference>
<dbReference type="Proteomes" id="UP000275408">
    <property type="component" value="Unassembled WGS sequence"/>
</dbReference>
<dbReference type="Gene3D" id="2.60.60.20">
    <property type="entry name" value="PLAT/LH2 domain"/>
    <property type="match status" value="2"/>
</dbReference>
<dbReference type="SMART" id="SM00303">
    <property type="entry name" value="GPS"/>
    <property type="match status" value="1"/>
</dbReference>
<keyword evidence="6" id="KW-1015">Disulfide bond</keyword>
<dbReference type="STRING" id="46731.A0A3M6T4J3"/>
<sequence length="505" mass="57149">PNPIDFDKVFTEFARLSESGNISVLVTIAFAFLIYFVALIFARRADKRDQSKIFPPPQINLVEEGTYYYDMVISTGVWRDSATTANVTISIKGDNNEHDLITLQKHGDLQEVFSRGSVNCFFLVTNESLGSLNEITLEHDNSGESPSWFVETVVIRDRQTEERWVFPINRWLALEKDDGQIEISVKSKAATSFSAEVRSRFGRKIADSHLWMSVFGKACSSTFTRILQTIVPQYNPQTDVNYTFTITQSSCLYWSEDEEKWTSDGCKVDVGSNTTHLKCLCNHLTSFGGNFIQAPNPIDFDKVFTEFARLSESGNISVLVTIACAFLIYFVALIFARRADKRDESKIFSPLQINLAEEGTYYYDMVISTGVWKDSATTANVTMSIKGDNDEHDLITLQKHGDLQEIFGRGSINGFVLVTNDSLGNLNEITLEQDNSGENPSWFVETVVIRDRQTEERWVFPINRWLALEKDDGQIEISVKSKAATSFSAEVRSRFGRKIADSHLW</sequence>
<dbReference type="PANTHER" id="PTHR10877:SF150">
    <property type="entry name" value="REJ DOMAIN-CONTAINING PROTEIN"/>
    <property type="match status" value="1"/>
</dbReference>
<dbReference type="PROSITE" id="PS50221">
    <property type="entry name" value="GAIN_B"/>
    <property type="match status" value="1"/>
</dbReference>
<dbReference type="GO" id="GO:0016020">
    <property type="term" value="C:membrane"/>
    <property type="evidence" value="ECO:0007669"/>
    <property type="project" value="UniProtKB-SubCell"/>
</dbReference>
<dbReference type="EMBL" id="RCHS01004356">
    <property type="protein sequence ID" value="RMX35472.1"/>
    <property type="molecule type" value="Genomic_DNA"/>
</dbReference>
<evidence type="ECO:0000256" key="3">
    <source>
        <dbReference type="ARBA" id="ARBA00022692"/>
    </source>
</evidence>
<evidence type="ECO:0008006" key="13">
    <source>
        <dbReference type="Google" id="ProtNLM"/>
    </source>
</evidence>
<evidence type="ECO:0000256" key="4">
    <source>
        <dbReference type="ARBA" id="ARBA00022989"/>
    </source>
</evidence>
<feature type="domain" description="PLAT" evidence="9">
    <location>
        <begin position="67"/>
        <end position="186"/>
    </location>
</feature>
<feature type="non-terminal residue" evidence="11">
    <location>
        <position position="505"/>
    </location>
</feature>
<name>A0A3M6T4J3_POCDA</name>
<feature type="domain" description="GAIN-B" evidence="10">
    <location>
        <begin position="170"/>
        <end position="299"/>
    </location>
</feature>
<dbReference type="GO" id="GO:0005262">
    <property type="term" value="F:calcium channel activity"/>
    <property type="evidence" value="ECO:0007669"/>
    <property type="project" value="TreeGrafter"/>
</dbReference>
<dbReference type="InterPro" id="IPR036392">
    <property type="entry name" value="PLAT/LH2_dom_sf"/>
</dbReference>
<gene>
    <name evidence="11" type="ORF">pdam_00003821</name>
</gene>
<dbReference type="InterPro" id="IPR000203">
    <property type="entry name" value="GPS"/>
</dbReference>
<dbReference type="InterPro" id="IPR051223">
    <property type="entry name" value="Polycystin"/>
</dbReference>
<dbReference type="SUPFAM" id="SSF49723">
    <property type="entry name" value="Lipase/lipooxygenase domain (PLAT/LH2 domain)"/>
    <property type="match status" value="2"/>
</dbReference>
<keyword evidence="4 8" id="KW-1133">Transmembrane helix</keyword>
<dbReference type="Gene3D" id="2.60.220.50">
    <property type="match status" value="1"/>
</dbReference>
<reference evidence="11 12" key="1">
    <citation type="journal article" date="2018" name="Sci. Rep.">
        <title>Comparative analysis of the Pocillopora damicornis genome highlights role of immune system in coral evolution.</title>
        <authorList>
            <person name="Cunning R."/>
            <person name="Bay R.A."/>
            <person name="Gillette P."/>
            <person name="Baker A.C."/>
            <person name="Traylor-Knowles N."/>
        </authorList>
    </citation>
    <scope>NUCLEOTIDE SEQUENCE [LARGE SCALE GENOMIC DNA]</scope>
    <source>
        <strain evidence="11">RSMAS</strain>
        <tissue evidence="11">Whole animal</tissue>
    </source>
</reference>
<keyword evidence="3 8" id="KW-0812">Transmembrane</keyword>
<evidence type="ECO:0000256" key="1">
    <source>
        <dbReference type="ARBA" id="ARBA00004370"/>
    </source>
</evidence>
<evidence type="ECO:0000256" key="8">
    <source>
        <dbReference type="SAM" id="Phobius"/>
    </source>
</evidence>